<dbReference type="Pfam" id="PF08141">
    <property type="entry name" value="SspH"/>
    <property type="match status" value="1"/>
</dbReference>
<dbReference type="RefSeq" id="WP_307322180.1">
    <property type="nucleotide sequence ID" value="NZ_JAUSUG010000002.1"/>
</dbReference>
<evidence type="ECO:0000256" key="2">
    <source>
        <dbReference type="ARBA" id="ARBA00006573"/>
    </source>
</evidence>
<organism evidence="5 6">
    <name type="scientific">Evansella vedderi</name>
    <dbReference type="NCBI Taxonomy" id="38282"/>
    <lineage>
        <taxon>Bacteria</taxon>
        <taxon>Bacillati</taxon>
        <taxon>Bacillota</taxon>
        <taxon>Bacilli</taxon>
        <taxon>Bacillales</taxon>
        <taxon>Bacillaceae</taxon>
        <taxon>Evansella</taxon>
    </lineage>
</organism>
<comment type="caution">
    <text evidence="5">The sequence shown here is derived from an EMBL/GenBank/DDBJ whole genome shotgun (WGS) entry which is preliminary data.</text>
</comment>
<reference evidence="5 6" key="1">
    <citation type="submission" date="2023-07" db="EMBL/GenBank/DDBJ databases">
        <title>Genomic Encyclopedia of Type Strains, Phase IV (KMG-IV): sequencing the most valuable type-strain genomes for metagenomic binning, comparative biology and taxonomic classification.</title>
        <authorList>
            <person name="Goeker M."/>
        </authorList>
    </citation>
    <scope>NUCLEOTIDE SEQUENCE [LARGE SCALE GENOMIC DNA]</scope>
    <source>
        <strain evidence="5 6">DSM 9768</strain>
    </source>
</reference>
<evidence type="ECO:0000256" key="3">
    <source>
        <dbReference type="ARBA" id="ARBA00022969"/>
    </source>
</evidence>
<dbReference type="NCBIfam" id="TIGR02861">
    <property type="entry name" value="SASP_H"/>
    <property type="match status" value="1"/>
</dbReference>
<keyword evidence="6" id="KW-1185">Reference proteome</keyword>
<comment type="induction">
    <text evidence="4">Expressed only in the forespore compartment of sporulating cells.</text>
</comment>
<proteinExistence type="evidence at transcript level"/>
<evidence type="ECO:0000313" key="6">
    <source>
        <dbReference type="Proteomes" id="UP001230005"/>
    </source>
</evidence>
<keyword evidence="3 4" id="KW-0749">Sporulation</keyword>
<comment type="subcellular location">
    <subcellularLocation>
        <location evidence="1 4">Spore core</location>
    </subcellularLocation>
</comment>
<dbReference type="HAMAP" id="MF_00667">
    <property type="entry name" value="SspH"/>
    <property type="match status" value="1"/>
</dbReference>
<accession>A0ABT9ZTI1</accession>
<dbReference type="Proteomes" id="UP001230005">
    <property type="component" value="Unassembled WGS sequence"/>
</dbReference>
<protein>
    <recommendedName>
        <fullName evidence="4">Small, acid-soluble spore protein H</fullName>
        <shortName evidence="4">SASP H</shortName>
    </recommendedName>
</protein>
<name>A0ABT9ZTI1_9BACI</name>
<dbReference type="EMBL" id="JAUSUG010000002">
    <property type="protein sequence ID" value="MDQ0253480.1"/>
    <property type="molecule type" value="Genomic_DNA"/>
</dbReference>
<comment type="similarity">
    <text evidence="2 4">Belongs to the SspH family.</text>
</comment>
<evidence type="ECO:0000256" key="4">
    <source>
        <dbReference type="HAMAP-Rule" id="MF_00667"/>
    </source>
</evidence>
<gene>
    <name evidence="4" type="primary">sspH</name>
    <name evidence="5" type="ORF">J2S74_000852</name>
</gene>
<evidence type="ECO:0000313" key="5">
    <source>
        <dbReference type="EMBL" id="MDQ0253480.1"/>
    </source>
</evidence>
<evidence type="ECO:0000256" key="1">
    <source>
        <dbReference type="ARBA" id="ARBA00004288"/>
    </source>
</evidence>
<dbReference type="InterPro" id="IPR012610">
    <property type="entry name" value="SASP_SspH"/>
</dbReference>
<sequence>MEKERVQEILDSPDMIRVTYKGTPVFIETVDQDAEKAYVFPTEEPDNRFSVEIKSLQEH</sequence>